<dbReference type="NCBIfam" id="NF041024">
    <property type="entry name" value="acVLRF1_NCBI"/>
    <property type="match status" value="1"/>
</dbReference>
<evidence type="ECO:0000313" key="2">
    <source>
        <dbReference type="EMBL" id="MFC7385664.1"/>
    </source>
</evidence>
<name>A0ABW2P9W2_9ACTN</name>
<evidence type="ECO:0000259" key="1">
    <source>
        <dbReference type="Pfam" id="PF18859"/>
    </source>
</evidence>
<comment type="caution">
    <text evidence="2">The sequence shown here is derived from an EMBL/GenBank/DDBJ whole genome shotgun (WGS) entry which is preliminary data.</text>
</comment>
<proteinExistence type="predicted"/>
<keyword evidence="2" id="KW-0378">Hydrolase</keyword>
<feature type="domain" description="Actinobacteria/chloroflexi VLRF1 release factor" evidence="1">
    <location>
        <begin position="108"/>
        <end position="239"/>
    </location>
</feature>
<sequence length="245" mass="25646">MAGRPAAGGGRWVSVAPERLEGWLRGFAERHGASEAALRDEATAVPRGEVVCLRASDGAVAEVHVPFPPFTAPPSAGVPLETSTAEAEDVRGEGLLAALVAHATAERVIGVLLVRLGGHAAGVFEGRRLVASKVGSRLVHGRSAAGGWSQQRFARRREKQAGEASQAAADVAARVLVPRVAALDAVVLGGDRRAVDALRADRRLAPLFVLEAGPFLDVPDPRLAVLQDTPKNFRAVRVRLLDPAG</sequence>
<dbReference type="InterPro" id="IPR042226">
    <property type="entry name" value="eFR1_2_sf"/>
</dbReference>
<dbReference type="EMBL" id="JBHTCG010000020">
    <property type="protein sequence ID" value="MFC7385664.1"/>
    <property type="molecule type" value="Genomic_DNA"/>
</dbReference>
<evidence type="ECO:0000313" key="3">
    <source>
        <dbReference type="Proteomes" id="UP001596496"/>
    </source>
</evidence>
<dbReference type="Gene3D" id="3.30.420.60">
    <property type="entry name" value="eRF1 domain 2"/>
    <property type="match status" value="1"/>
</dbReference>
<accession>A0ABW2P9W2</accession>
<dbReference type="Proteomes" id="UP001596496">
    <property type="component" value="Unassembled WGS sequence"/>
</dbReference>
<organism evidence="2 3">
    <name type="scientific">Sphaerisporangium rhizosphaerae</name>
    <dbReference type="NCBI Taxonomy" id="2269375"/>
    <lineage>
        <taxon>Bacteria</taxon>
        <taxon>Bacillati</taxon>
        <taxon>Actinomycetota</taxon>
        <taxon>Actinomycetes</taxon>
        <taxon>Streptosporangiales</taxon>
        <taxon>Streptosporangiaceae</taxon>
        <taxon>Sphaerisporangium</taxon>
    </lineage>
</organism>
<keyword evidence="3" id="KW-1185">Reference proteome</keyword>
<reference evidence="3" key="1">
    <citation type="journal article" date="2019" name="Int. J. Syst. Evol. Microbiol.">
        <title>The Global Catalogue of Microorganisms (GCM) 10K type strain sequencing project: providing services to taxonomists for standard genome sequencing and annotation.</title>
        <authorList>
            <consortium name="The Broad Institute Genomics Platform"/>
            <consortium name="The Broad Institute Genome Sequencing Center for Infectious Disease"/>
            <person name="Wu L."/>
            <person name="Ma J."/>
        </authorList>
    </citation>
    <scope>NUCLEOTIDE SEQUENCE [LARGE SCALE GENOMIC DNA]</scope>
    <source>
        <strain evidence="3">CECT 7649</strain>
    </source>
</reference>
<dbReference type="Pfam" id="PF18859">
    <property type="entry name" value="acVLRF1"/>
    <property type="match status" value="1"/>
</dbReference>
<dbReference type="RefSeq" id="WP_380829558.1">
    <property type="nucleotide sequence ID" value="NZ_JBHTCG010000020.1"/>
</dbReference>
<protein>
    <submittedName>
        <fullName evidence="2">AcVLRF1 family peptidyl-tRNA hydrolase</fullName>
    </submittedName>
</protein>
<dbReference type="InterPro" id="IPR040783">
    <property type="entry name" value="VLRF1"/>
</dbReference>
<dbReference type="SUPFAM" id="SSF53137">
    <property type="entry name" value="Translational machinery components"/>
    <property type="match status" value="1"/>
</dbReference>
<gene>
    <name evidence="2" type="ORF">ACFQSB_25890</name>
</gene>
<dbReference type="GO" id="GO:0016787">
    <property type="term" value="F:hydrolase activity"/>
    <property type="evidence" value="ECO:0007669"/>
    <property type="project" value="UniProtKB-KW"/>
</dbReference>